<name>A0A6P4ZW06_BRABE</name>
<evidence type="ECO:0000313" key="7">
    <source>
        <dbReference type="Proteomes" id="UP000515135"/>
    </source>
</evidence>
<dbReference type="Pfam" id="PF07645">
    <property type="entry name" value="EGF_CA"/>
    <property type="match status" value="1"/>
</dbReference>
<feature type="domain" description="EGF-like" evidence="5">
    <location>
        <begin position="264"/>
        <end position="299"/>
    </location>
</feature>
<dbReference type="InterPro" id="IPR001304">
    <property type="entry name" value="C-type_lectin-like"/>
</dbReference>
<dbReference type="PROSITE" id="PS00010">
    <property type="entry name" value="ASX_HYDROXYL"/>
    <property type="match status" value="2"/>
</dbReference>
<dbReference type="InterPro" id="IPR018097">
    <property type="entry name" value="EGF_Ca-bd_CS"/>
</dbReference>
<proteinExistence type="predicted"/>
<feature type="compositionally biased region" description="Polar residues" evidence="4">
    <location>
        <begin position="1"/>
        <end position="11"/>
    </location>
</feature>
<dbReference type="InterPro" id="IPR000742">
    <property type="entry name" value="EGF"/>
</dbReference>
<dbReference type="AlphaFoldDB" id="A0A6P4ZW06"/>
<feature type="region of interest" description="Disordered" evidence="4">
    <location>
        <begin position="194"/>
        <end position="217"/>
    </location>
</feature>
<dbReference type="Proteomes" id="UP000515135">
    <property type="component" value="Unplaced"/>
</dbReference>
<dbReference type="SUPFAM" id="SSF56436">
    <property type="entry name" value="C-type lectin-like"/>
    <property type="match status" value="1"/>
</dbReference>
<dbReference type="InterPro" id="IPR016186">
    <property type="entry name" value="C-type_lectin-like/link_sf"/>
</dbReference>
<keyword evidence="2 3" id="KW-1015">Disulfide bond</keyword>
<dbReference type="InterPro" id="IPR000152">
    <property type="entry name" value="EGF-type_Asp/Asn_hydroxyl_site"/>
</dbReference>
<dbReference type="InterPro" id="IPR001881">
    <property type="entry name" value="EGF-like_Ca-bd_dom"/>
</dbReference>
<dbReference type="InterPro" id="IPR049883">
    <property type="entry name" value="NOTCH1_EGF-like"/>
</dbReference>
<dbReference type="PROSITE" id="PS01186">
    <property type="entry name" value="EGF_2"/>
    <property type="match status" value="2"/>
</dbReference>
<feature type="compositionally biased region" description="Polar residues" evidence="4">
    <location>
        <begin position="206"/>
        <end position="217"/>
    </location>
</feature>
<dbReference type="GO" id="GO:0005509">
    <property type="term" value="F:calcium ion binding"/>
    <property type="evidence" value="ECO:0007669"/>
    <property type="project" value="InterPro"/>
</dbReference>
<feature type="disulfide bond" evidence="3">
    <location>
        <begin position="289"/>
        <end position="298"/>
    </location>
</feature>
<dbReference type="Pfam" id="PF00008">
    <property type="entry name" value="EGF"/>
    <property type="match status" value="1"/>
</dbReference>
<accession>A0A6P4ZW06</accession>
<dbReference type="PROSITE" id="PS01187">
    <property type="entry name" value="EGF_CA"/>
    <property type="match status" value="1"/>
</dbReference>
<evidence type="ECO:0000313" key="8">
    <source>
        <dbReference type="RefSeq" id="XP_019641098.1"/>
    </source>
</evidence>
<dbReference type="PROSITE" id="PS50041">
    <property type="entry name" value="C_TYPE_LECTIN_2"/>
    <property type="match status" value="1"/>
</dbReference>
<dbReference type="CDD" id="cd00054">
    <property type="entry name" value="EGF_CA"/>
    <property type="match status" value="2"/>
</dbReference>
<evidence type="ECO:0000256" key="4">
    <source>
        <dbReference type="SAM" id="MobiDB-lite"/>
    </source>
</evidence>
<evidence type="ECO:0000259" key="6">
    <source>
        <dbReference type="PROSITE" id="PS50041"/>
    </source>
</evidence>
<dbReference type="SMART" id="SM00179">
    <property type="entry name" value="EGF_CA"/>
    <property type="match status" value="2"/>
</dbReference>
<sequence>MEMTEENQSPENECEQVDRQYEEDEEEVFGTFGSVHIMLGRGAKFRRAAPRTDTRSRHLDMGDHVVVYPEHHQGLCSDDKAYRQEDTNVDEEAQTAGVYNAIGDTPMQQSQTDWRPLADAAANKPNLMYTSGTGATPMQQPQTDWRSLADAAAKIPNPMYNTGTGATPMQQSQTDWRSLADAAANIPNPMYNTGTGARNGQHHQTDTTSQADASANVPNQRHTALTDIDECIKRPCLHGRCVNYPGGYRCTCSRGWTGQNCRQDINECTRNPCQHGSCVNTNGGYRCNCQQGWTGTNCHQAPRRCQSGWSEYNNHCYKFFKDKVSWDAANGRCKQHGANLASVGSAGENNFIARLISDGGVWFHIWFGLRRNRNGQWKWTDGSPVSYKNWARGQPRLLNDRAFMHYKDCDSWLHCESGKEKKGQWSTIRACSLQFPYVCKTLK</sequence>
<dbReference type="InterPro" id="IPR050111">
    <property type="entry name" value="C-type_lectin/snaclec_domain"/>
</dbReference>
<feature type="disulfide bond" evidence="3">
    <location>
        <begin position="231"/>
        <end position="241"/>
    </location>
</feature>
<comment type="caution">
    <text evidence="3">Lacks conserved residue(s) required for the propagation of feature annotation.</text>
</comment>
<dbReference type="GeneID" id="109482721"/>
<dbReference type="RefSeq" id="XP_019641098.1">
    <property type="nucleotide sequence ID" value="XM_019785539.1"/>
</dbReference>
<dbReference type="OrthoDB" id="441660at2759"/>
<dbReference type="PANTHER" id="PTHR22803">
    <property type="entry name" value="MANNOSE, PHOSPHOLIPASE, LECTIN RECEPTOR RELATED"/>
    <property type="match status" value="1"/>
</dbReference>
<dbReference type="FunFam" id="2.10.25.10:FF:000901">
    <property type="entry name" value="Uncharacterized protein"/>
    <property type="match status" value="1"/>
</dbReference>
<dbReference type="PROSITE" id="PS00022">
    <property type="entry name" value="EGF_1"/>
    <property type="match status" value="2"/>
</dbReference>
<dbReference type="Gene3D" id="3.10.100.10">
    <property type="entry name" value="Mannose-Binding Protein A, subunit A"/>
    <property type="match status" value="1"/>
</dbReference>
<gene>
    <name evidence="8" type="primary">LOC109482721</name>
</gene>
<dbReference type="Gene3D" id="2.10.25.10">
    <property type="entry name" value="Laminin"/>
    <property type="match status" value="2"/>
</dbReference>
<protein>
    <submittedName>
        <fullName evidence="8">Versican core protein-like</fullName>
    </submittedName>
</protein>
<dbReference type="PROSITE" id="PS50026">
    <property type="entry name" value="EGF_3"/>
    <property type="match status" value="2"/>
</dbReference>
<feature type="region of interest" description="Disordered" evidence="4">
    <location>
        <begin position="1"/>
        <end position="20"/>
    </location>
</feature>
<reference evidence="8" key="1">
    <citation type="submission" date="2025-08" db="UniProtKB">
        <authorList>
            <consortium name="RefSeq"/>
        </authorList>
    </citation>
    <scope>IDENTIFICATION</scope>
    <source>
        <tissue evidence="8">Gonad</tissue>
    </source>
</reference>
<evidence type="ECO:0000259" key="5">
    <source>
        <dbReference type="PROSITE" id="PS50026"/>
    </source>
</evidence>
<dbReference type="FunFam" id="3.10.100.10:FF:000094">
    <property type="entry name" value="Uncharacterized protein"/>
    <property type="match status" value="1"/>
</dbReference>
<organism evidence="7 8">
    <name type="scientific">Branchiostoma belcheri</name>
    <name type="common">Amphioxus</name>
    <dbReference type="NCBI Taxonomy" id="7741"/>
    <lineage>
        <taxon>Eukaryota</taxon>
        <taxon>Metazoa</taxon>
        <taxon>Chordata</taxon>
        <taxon>Cephalochordata</taxon>
        <taxon>Leptocardii</taxon>
        <taxon>Amphioxiformes</taxon>
        <taxon>Branchiostomatidae</taxon>
        <taxon>Branchiostoma</taxon>
    </lineage>
</organism>
<feature type="domain" description="EGF-like" evidence="5">
    <location>
        <begin position="227"/>
        <end position="262"/>
    </location>
</feature>
<dbReference type="SUPFAM" id="SSF57196">
    <property type="entry name" value="EGF/Laminin"/>
    <property type="match status" value="2"/>
</dbReference>
<dbReference type="Pfam" id="PF00059">
    <property type="entry name" value="Lectin_C"/>
    <property type="match status" value="1"/>
</dbReference>
<dbReference type="SMART" id="SM00034">
    <property type="entry name" value="CLECT"/>
    <property type="match status" value="1"/>
</dbReference>
<feature type="disulfide bond" evidence="3">
    <location>
        <begin position="252"/>
        <end position="261"/>
    </location>
</feature>
<evidence type="ECO:0000256" key="2">
    <source>
        <dbReference type="ARBA" id="ARBA00023157"/>
    </source>
</evidence>
<keyword evidence="7" id="KW-1185">Reference proteome</keyword>
<dbReference type="KEGG" id="bbel:109482721"/>
<dbReference type="CDD" id="cd00037">
    <property type="entry name" value="CLECT"/>
    <property type="match status" value="1"/>
</dbReference>
<dbReference type="InterPro" id="IPR016187">
    <property type="entry name" value="CTDL_fold"/>
</dbReference>
<evidence type="ECO:0000256" key="3">
    <source>
        <dbReference type="PROSITE-ProRule" id="PRU00076"/>
    </source>
</evidence>
<feature type="disulfide bond" evidence="3">
    <location>
        <begin position="268"/>
        <end position="278"/>
    </location>
</feature>
<dbReference type="FunFam" id="2.10.25.10:FF:000279">
    <property type="entry name" value="Neurogenic locus notch 1"/>
    <property type="match status" value="1"/>
</dbReference>
<dbReference type="SMART" id="SM00181">
    <property type="entry name" value="EGF"/>
    <property type="match status" value="2"/>
</dbReference>
<feature type="domain" description="C-type lectin" evidence="6">
    <location>
        <begin position="312"/>
        <end position="440"/>
    </location>
</feature>
<keyword evidence="1 3" id="KW-0245">EGF-like domain</keyword>
<evidence type="ECO:0000256" key="1">
    <source>
        <dbReference type="ARBA" id="ARBA00022536"/>
    </source>
</evidence>